<gene>
    <name evidence="1" type="ORF">S12H4_00509</name>
</gene>
<name>X1S186_9ZZZZ</name>
<dbReference type="EMBL" id="BARW01000059">
    <property type="protein sequence ID" value="GAI69210.1"/>
    <property type="molecule type" value="Genomic_DNA"/>
</dbReference>
<sequence>MSLESTYGLRAIRDVAREIVREKGFRPRRVRRGFRIPHAKYLFSFYNEEGGLIGVFYERDFDTILECGHVRTKHDSALQITQWSRDVLLSRLVADVI</sequence>
<proteinExistence type="predicted"/>
<evidence type="ECO:0000313" key="1">
    <source>
        <dbReference type="EMBL" id="GAI69210.1"/>
    </source>
</evidence>
<reference evidence="1" key="1">
    <citation type="journal article" date="2014" name="Front. Microbiol.">
        <title>High frequency of phylogenetically diverse reductive dehalogenase-homologous genes in deep subseafloor sedimentary metagenomes.</title>
        <authorList>
            <person name="Kawai M."/>
            <person name="Futagami T."/>
            <person name="Toyoda A."/>
            <person name="Takaki Y."/>
            <person name="Nishi S."/>
            <person name="Hori S."/>
            <person name="Arai W."/>
            <person name="Tsubouchi T."/>
            <person name="Morono Y."/>
            <person name="Uchiyama I."/>
            <person name="Ito T."/>
            <person name="Fujiyama A."/>
            <person name="Inagaki F."/>
            <person name="Takami H."/>
        </authorList>
    </citation>
    <scope>NUCLEOTIDE SEQUENCE</scope>
    <source>
        <strain evidence="1">Expedition CK06-06</strain>
    </source>
</reference>
<protein>
    <submittedName>
        <fullName evidence="1">Uncharacterized protein</fullName>
    </submittedName>
</protein>
<accession>X1S186</accession>
<organism evidence="1">
    <name type="scientific">marine sediment metagenome</name>
    <dbReference type="NCBI Taxonomy" id="412755"/>
    <lineage>
        <taxon>unclassified sequences</taxon>
        <taxon>metagenomes</taxon>
        <taxon>ecological metagenomes</taxon>
    </lineage>
</organism>
<dbReference type="AlphaFoldDB" id="X1S186"/>
<comment type="caution">
    <text evidence="1">The sequence shown here is derived from an EMBL/GenBank/DDBJ whole genome shotgun (WGS) entry which is preliminary data.</text>
</comment>